<dbReference type="InterPro" id="IPR036390">
    <property type="entry name" value="WH_DNA-bd_sf"/>
</dbReference>
<dbReference type="InterPro" id="IPR046335">
    <property type="entry name" value="LacI/GalR-like_sensor"/>
</dbReference>
<evidence type="ECO:0000256" key="3">
    <source>
        <dbReference type="ARBA" id="ARBA00023163"/>
    </source>
</evidence>
<dbReference type="RefSeq" id="WP_237232314.1">
    <property type="nucleotide sequence ID" value="NZ_JAKKDV010000006.1"/>
</dbReference>
<dbReference type="InterPro" id="IPR036388">
    <property type="entry name" value="WH-like_DNA-bd_sf"/>
</dbReference>
<dbReference type="Pfam" id="PF13377">
    <property type="entry name" value="Peripla_BP_3"/>
    <property type="match status" value="1"/>
</dbReference>
<dbReference type="PANTHER" id="PTHR38445:SF10">
    <property type="entry name" value="GNTR-FAMILY TRANSCRIPTIONAL REGULATOR"/>
    <property type="match status" value="1"/>
</dbReference>
<reference evidence="5 6" key="1">
    <citation type="submission" date="2022-01" db="EMBL/GenBank/DDBJ databases">
        <title>Draft genome sequence of Sabulilitoribacter multivorans KCTC 32326.</title>
        <authorList>
            <person name="Oh J.-S."/>
        </authorList>
    </citation>
    <scope>NUCLEOTIDE SEQUENCE [LARGE SCALE GENOMIC DNA]</scope>
    <source>
        <strain evidence="5 6">M-M16</strain>
    </source>
</reference>
<evidence type="ECO:0000259" key="4">
    <source>
        <dbReference type="PROSITE" id="PS50949"/>
    </source>
</evidence>
<dbReference type="PANTHER" id="PTHR38445">
    <property type="entry name" value="HTH-TYPE TRANSCRIPTIONAL REPRESSOR YTRA"/>
    <property type="match status" value="1"/>
</dbReference>
<dbReference type="Gene3D" id="1.10.10.10">
    <property type="entry name" value="Winged helix-like DNA-binding domain superfamily/Winged helix DNA-binding domain"/>
    <property type="match status" value="1"/>
</dbReference>
<name>A0ABS9ILU4_9FLAO</name>
<dbReference type="InterPro" id="IPR000524">
    <property type="entry name" value="Tscrpt_reg_HTH_GntR"/>
</dbReference>
<dbReference type="Gene3D" id="3.40.50.2300">
    <property type="match status" value="2"/>
</dbReference>
<accession>A0ABS9ILU4</accession>
<dbReference type="InterPro" id="IPR028082">
    <property type="entry name" value="Peripla_BP_I"/>
</dbReference>
<comment type="caution">
    <text evidence="5">The sequence shown here is derived from an EMBL/GenBank/DDBJ whole genome shotgun (WGS) entry which is preliminary data.</text>
</comment>
<dbReference type="CDD" id="cd07377">
    <property type="entry name" value="WHTH_GntR"/>
    <property type="match status" value="1"/>
</dbReference>
<evidence type="ECO:0000313" key="5">
    <source>
        <dbReference type="EMBL" id="MCF7561581.1"/>
    </source>
</evidence>
<dbReference type="EMBL" id="JAKKDV010000006">
    <property type="protein sequence ID" value="MCF7561581.1"/>
    <property type="molecule type" value="Genomic_DNA"/>
</dbReference>
<evidence type="ECO:0000313" key="6">
    <source>
        <dbReference type="Proteomes" id="UP001200022"/>
    </source>
</evidence>
<dbReference type="PROSITE" id="PS50949">
    <property type="entry name" value="HTH_GNTR"/>
    <property type="match status" value="1"/>
</dbReference>
<keyword evidence="2" id="KW-0238">DNA-binding</keyword>
<dbReference type="SUPFAM" id="SSF53822">
    <property type="entry name" value="Periplasmic binding protein-like I"/>
    <property type="match status" value="1"/>
</dbReference>
<dbReference type="Proteomes" id="UP001200022">
    <property type="component" value="Unassembled WGS sequence"/>
</dbReference>
<evidence type="ECO:0000256" key="1">
    <source>
        <dbReference type="ARBA" id="ARBA00023015"/>
    </source>
</evidence>
<keyword evidence="1" id="KW-0805">Transcription regulation</keyword>
<feature type="domain" description="HTH gntR-type" evidence="4">
    <location>
        <begin position="16"/>
        <end position="84"/>
    </location>
</feature>
<gene>
    <name evidence="5" type="ORF">L3X39_13110</name>
</gene>
<sequence length="333" mass="38871">MVGDLINLKNIGSNDIPKYKKIFNAFKESIETNVFKSGDSIPSINEFSKDYKISRDTVFKAYKLLKNEGFIKSTPNKGYYITDNKIKVLLLISTFKAYKEVLYHSFMQNLPNNVIVDLQFHHYSVKNFKSMLDIQSDKYFKYIVMGFDHPEVKKAINKIDESKLLLIDWDLHSKKTNNFILQDFGQGFYNCLEEALPLFKKYNAVKFIYPEFTYHPWESVVYFKKFCQKHNFDFNVIKSSKSFIVNKNTAYISVNDRMLYKLLDQCLDSNYELGKDVGVLSYNETPIKRFTYKGISVVSVDFHEFGAKAAEFITSDAPMQSYLPTKLILRESL</sequence>
<dbReference type="SMART" id="SM00345">
    <property type="entry name" value="HTH_GNTR"/>
    <property type="match status" value="1"/>
</dbReference>
<evidence type="ECO:0000256" key="2">
    <source>
        <dbReference type="ARBA" id="ARBA00023125"/>
    </source>
</evidence>
<keyword evidence="6" id="KW-1185">Reference proteome</keyword>
<dbReference type="Pfam" id="PF00392">
    <property type="entry name" value="GntR"/>
    <property type="match status" value="1"/>
</dbReference>
<dbReference type="SUPFAM" id="SSF46785">
    <property type="entry name" value="Winged helix' DNA-binding domain"/>
    <property type="match status" value="1"/>
</dbReference>
<keyword evidence="3" id="KW-0804">Transcription</keyword>
<protein>
    <submittedName>
        <fullName evidence="5">GntR family transcriptional regulator</fullName>
    </submittedName>
</protein>
<organism evidence="5 6">
    <name type="scientific">Flaviramulus multivorans</name>
    <dbReference type="NCBI Taxonomy" id="1304750"/>
    <lineage>
        <taxon>Bacteria</taxon>
        <taxon>Pseudomonadati</taxon>
        <taxon>Bacteroidota</taxon>
        <taxon>Flavobacteriia</taxon>
        <taxon>Flavobacteriales</taxon>
        <taxon>Flavobacteriaceae</taxon>
        <taxon>Flaviramulus</taxon>
    </lineage>
</organism>
<proteinExistence type="predicted"/>